<keyword evidence="2" id="KW-1185">Reference proteome</keyword>
<sequence>MNTTQQVYKPAGNNIYCKEPDAGCRITFKTHQQLVTQNYSNDDASNNLDDAVLDMSHRYQLLVNQAGIHPSQRFKTGSCTYPNDVAAPITTSSCTKETPAAGFYMQKQYSTTTRQII</sequence>
<evidence type="ECO:0000313" key="1">
    <source>
        <dbReference type="EMBL" id="KZV18653.1"/>
    </source>
</evidence>
<reference evidence="1 2" key="1">
    <citation type="journal article" date="2015" name="Proc. Natl. Acad. Sci. U.S.A.">
        <title>The resurrection genome of Boea hygrometrica: A blueprint for survival of dehydration.</title>
        <authorList>
            <person name="Xiao L."/>
            <person name="Yang G."/>
            <person name="Zhang L."/>
            <person name="Yang X."/>
            <person name="Zhao S."/>
            <person name="Ji Z."/>
            <person name="Zhou Q."/>
            <person name="Hu M."/>
            <person name="Wang Y."/>
            <person name="Chen M."/>
            <person name="Xu Y."/>
            <person name="Jin H."/>
            <person name="Xiao X."/>
            <person name="Hu G."/>
            <person name="Bao F."/>
            <person name="Hu Y."/>
            <person name="Wan P."/>
            <person name="Li L."/>
            <person name="Deng X."/>
            <person name="Kuang T."/>
            <person name="Xiang C."/>
            <person name="Zhu J.K."/>
            <person name="Oliver M.J."/>
            <person name="He Y."/>
        </authorList>
    </citation>
    <scope>NUCLEOTIDE SEQUENCE [LARGE SCALE GENOMIC DNA]</scope>
    <source>
        <strain evidence="2">cv. XS01</strain>
    </source>
</reference>
<dbReference type="Proteomes" id="UP000250235">
    <property type="component" value="Unassembled WGS sequence"/>
</dbReference>
<name>A0A2Z7AAF7_9LAMI</name>
<gene>
    <name evidence="1" type="ORF">F511_41217</name>
</gene>
<proteinExistence type="predicted"/>
<dbReference type="EMBL" id="KV017281">
    <property type="protein sequence ID" value="KZV18653.1"/>
    <property type="molecule type" value="Genomic_DNA"/>
</dbReference>
<dbReference type="AlphaFoldDB" id="A0A2Z7AAF7"/>
<accession>A0A2Z7AAF7</accession>
<protein>
    <submittedName>
        <fullName evidence="1">Putative mitochondrial chaperone bcs1</fullName>
    </submittedName>
</protein>
<evidence type="ECO:0000313" key="2">
    <source>
        <dbReference type="Proteomes" id="UP000250235"/>
    </source>
</evidence>
<organism evidence="1 2">
    <name type="scientific">Dorcoceras hygrometricum</name>
    <dbReference type="NCBI Taxonomy" id="472368"/>
    <lineage>
        <taxon>Eukaryota</taxon>
        <taxon>Viridiplantae</taxon>
        <taxon>Streptophyta</taxon>
        <taxon>Embryophyta</taxon>
        <taxon>Tracheophyta</taxon>
        <taxon>Spermatophyta</taxon>
        <taxon>Magnoliopsida</taxon>
        <taxon>eudicotyledons</taxon>
        <taxon>Gunneridae</taxon>
        <taxon>Pentapetalae</taxon>
        <taxon>asterids</taxon>
        <taxon>lamiids</taxon>
        <taxon>Lamiales</taxon>
        <taxon>Gesneriaceae</taxon>
        <taxon>Didymocarpoideae</taxon>
        <taxon>Trichosporeae</taxon>
        <taxon>Loxocarpinae</taxon>
        <taxon>Dorcoceras</taxon>
    </lineage>
</organism>